<dbReference type="PANTHER" id="PTHR46797">
    <property type="entry name" value="HTH-TYPE TRANSCRIPTIONAL REGULATOR"/>
    <property type="match status" value="1"/>
</dbReference>
<gene>
    <name evidence="3" type="ORF">D2T31_11360</name>
</gene>
<dbReference type="InterPro" id="IPR050807">
    <property type="entry name" value="TransReg_Diox_bact_type"/>
</dbReference>
<dbReference type="InterPro" id="IPR014710">
    <property type="entry name" value="RmlC-like_jellyroll"/>
</dbReference>
<dbReference type="SUPFAM" id="SSF47413">
    <property type="entry name" value="lambda repressor-like DNA-binding domains"/>
    <property type="match status" value="1"/>
</dbReference>
<reference evidence="3 4" key="1">
    <citation type="submission" date="2019-01" db="EMBL/GenBank/DDBJ databases">
        <title>Sinorhodobacter populi sp. nov. isolated from the symptomatic bark tissue of Populus euramericana canker.</title>
        <authorList>
            <person name="Xu G."/>
        </authorList>
    </citation>
    <scope>NUCLEOTIDE SEQUENCE [LARGE SCALE GENOMIC DNA]</scope>
    <source>
        <strain evidence="3 4">D19-10-3-21</strain>
    </source>
</reference>
<evidence type="ECO:0000313" key="3">
    <source>
        <dbReference type="EMBL" id="RWR29100.1"/>
    </source>
</evidence>
<accession>A0A443K8N1</accession>
<dbReference type="PANTHER" id="PTHR46797:SF1">
    <property type="entry name" value="METHYLPHOSPHONATE SYNTHASE"/>
    <property type="match status" value="1"/>
</dbReference>
<dbReference type="Gene3D" id="1.10.260.40">
    <property type="entry name" value="lambda repressor-like DNA-binding domains"/>
    <property type="match status" value="1"/>
</dbReference>
<sequence length="182" mass="19356">MTPNTIIAAAIRRERDLAGISLSALAARAGLAKSTLSQLESGKGNPNVETLWAIASALGIPFSALFENASSQSELILADEGVILSASQSDFETVLLNKCPPDRRRDLYRVLLRPGSVRQADPHPPGTIEHAFVCAGRVRLGPSGATAEIGPGDYFRYAGDVPHSYEAVGGEVLFLQIMDSPR</sequence>
<dbReference type="SUPFAM" id="SSF51182">
    <property type="entry name" value="RmlC-like cupins"/>
    <property type="match status" value="1"/>
</dbReference>
<dbReference type="Gene3D" id="2.60.120.10">
    <property type="entry name" value="Jelly Rolls"/>
    <property type="match status" value="1"/>
</dbReference>
<dbReference type="RefSeq" id="WP_128237441.1">
    <property type="nucleotide sequence ID" value="NZ_SAUX01000012.1"/>
</dbReference>
<reference evidence="3 4" key="2">
    <citation type="submission" date="2019-01" db="EMBL/GenBank/DDBJ databases">
        <authorList>
            <person name="Li Y."/>
        </authorList>
    </citation>
    <scope>NUCLEOTIDE SEQUENCE [LARGE SCALE GENOMIC DNA]</scope>
    <source>
        <strain evidence="3 4">D19-10-3-21</strain>
    </source>
</reference>
<dbReference type="AlphaFoldDB" id="A0A443K8N1"/>
<dbReference type="CDD" id="cd02209">
    <property type="entry name" value="cupin_XRE_C"/>
    <property type="match status" value="1"/>
</dbReference>
<dbReference type="InterPro" id="IPR001387">
    <property type="entry name" value="Cro/C1-type_HTH"/>
</dbReference>
<evidence type="ECO:0000256" key="1">
    <source>
        <dbReference type="ARBA" id="ARBA00023125"/>
    </source>
</evidence>
<dbReference type="OrthoDB" id="9815697at2"/>
<dbReference type="EMBL" id="SAUX01000012">
    <property type="protein sequence ID" value="RWR29100.1"/>
    <property type="molecule type" value="Genomic_DNA"/>
</dbReference>
<protein>
    <submittedName>
        <fullName evidence="3">XRE family transcriptional regulator</fullName>
    </submittedName>
</protein>
<evidence type="ECO:0000313" key="4">
    <source>
        <dbReference type="Proteomes" id="UP000285295"/>
    </source>
</evidence>
<keyword evidence="1" id="KW-0238">DNA-binding</keyword>
<dbReference type="CDD" id="cd00093">
    <property type="entry name" value="HTH_XRE"/>
    <property type="match status" value="1"/>
</dbReference>
<proteinExistence type="predicted"/>
<dbReference type="InterPro" id="IPR010982">
    <property type="entry name" value="Lambda_DNA-bd_dom_sf"/>
</dbReference>
<dbReference type="Proteomes" id="UP000285295">
    <property type="component" value="Unassembled WGS sequence"/>
</dbReference>
<dbReference type="GO" id="GO:0003700">
    <property type="term" value="F:DNA-binding transcription factor activity"/>
    <property type="evidence" value="ECO:0007669"/>
    <property type="project" value="TreeGrafter"/>
</dbReference>
<feature type="domain" description="HTH cro/C1-type" evidence="2">
    <location>
        <begin position="11"/>
        <end position="65"/>
    </location>
</feature>
<dbReference type="GO" id="GO:0005829">
    <property type="term" value="C:cytosol"/>
    <property type="evidence" value="ECO:0007669"/>
    <property type="project" value="TreeGrafter"/>
</dbReference>
<dbReference type="Pfam" id="PF01381">
    <property type="entry name" value="HTH_3"/>
    <property type="match status" value="1"/>
</dbReference>
<dbReference type="GO" id="GO:0003677">
    <property type="term" value="F:DNA binding"/>
    <property type="evidence" value="ECO:0007669"/>
    <property type="project" value="UniProtKB-KW"/>
</dbReference>
<name>A0A443K8N1_9RHOB</name>
<evidence type="ECO:0000259" key="2">
    <source>
        <dbReference type="PROSITE" id="PS50943"/>
    </source>
</evidence>
<dbReference type="InterPro" id="IPR011051">
    <property type="entry name" value="RmlC_Cupin_sf"/>
</dbReference>
<organism evidence="3 4">
    <name type="scientific">Paenirhodobacter populi</name>
    <dbReference type="NCBI Taxonomy" id="2306993"/>
    <lineage>
        <taxon>Bacteria</taxon>
        <taxon>Pseudomonadati</taxon>
        <taxon>Pseudomonadota</taxon>
        <taxon>Alphaproteobacteria</taxon>
        <taxon>Rhodobacterales</taxon>
        <taxon>Rhodobacter group</taxon>
        <taxon>Paenirhodobacter</taxon>
    </lineage>
</organism>
<dbReference type="SMART" id="SM00530">
    <property type="entry name" value="HTH_XRE"/>
    <property type="match status" value="1"/>
</dbReference>
<comment type="caution">
    <text evidence="3">The sequence shown here is derived from an EMBL/GenBank/DDBJ whole genome shotgun (WGS) entry which is preliminary data.</text>
</comment>
<dbReference type="PROSITE" id="PS50943">
    <property type="entry name" value="HTH_CROC1"/>
    <property type="match status" value="1"/>
</dbReference>